<sequence length="305" mass="31906">MMNRLQDILLTAIAPAIWGSTYIITTELLPAGYPLTVSLLRALPAGLLLLLVVRRLPKGKWWARTFILGALNFSFFWAMLFVSAYRLPGGVAATVGAIQPLIVIALSRMVLGSPIRPLSILAGLAGIAGVALLVLTPAANLDPVGVAAGLAGAVSMAAGTVLSRYWQPPVSPLTFTAWQLAAGGLLLVPAALMLEPALPPPTYLNILGFAYLGLVGAAFTYILWFRGLSRLGPPAVASLGFLSPMTAVLLGWGLLGQSLSPLQVAGIAVVLVSVWGSQRAQSGLRPTASLPNSRETPKSALWTKT</sequence>
<feature type="transmembrane region" description="Helical" evidence="7">
    <location>
        <begin position="118"/>
        <end position="138"/>
    </location>
</feature>
<dbReference type="InterPro" id="IPR000620">
    <property type="entry name" value="EamA_dom"/>
</dbReference>
<gene>
    <name evidence="9" type="ORF">HV823_16170</name>
</gene>
<feature type="domain" description="EamA" evidence="8">
    <location>
        <begin position="8"/>
        <end position="134"/>
    </location>
</feature>
<protein>
    <submittedName>
        <fullName evidence="9">EamA family transporter</fullName>
    </submittedName>
</protein>
<evidence type="ECO:0000259" key="8">
    <source>
        <dbReference type="Pfam" id="PF00892"/>
    </source>
</evidence>
<dbReference type="Proteomes" id="UP000659172">
    <property type="component" value="Unassembled WGS sequence"/>
</dbReference>
<evidence type="ECO:0000256" key="5">
    <source>
        <dbReference type="ARBA" id="ARBA00023136"/>
    </source>
</evidence>
<dbReference type="RefSeq" id="WP_176950759.1">
    <property type="nucleotide sequence ID" value="NZ_JABXYK010000009.1"/>
</dbReference>
<feature type="transmembrane region" description="Helical" evidence="7">
    <location>
        <begin position="31"/>
        <end position="53"/>
    </location>
</feature>
<evidence type="ECO:0000256" key="1">
    <source>
        <dbReference type="ARBA" id="ARBA00004141"/>
    </source>
</evidence>
<keyword evidence="10" id="KW-1185">Reference proteome</keyword>
<evidence type="ECO:0000256" key="6">
    <source>
        <dbReference type="SAM" id="MobiDB-lite"/>
    </source>
</evidence>
<keyword evidence="4 7" id="KW-1133">Transmembrane helix</keyword>
<comment type="similarity">
    <text evidence="2">Belongs to the EamA transporter family.</text>
</comment>
<feature type="transmembrane region" description="Helical" evidence="7">
    <location>
        <begin position="175"/>
        <end position="194"/>
    </location>
</feature>
<feature type="transmembrane region" description="Helical" evidence="7">
    <location>
        <begin position="91"/>
        <end position="111"/>
    </location>
</feature>
<evidence type="ECO:0000256" key="4">
    <source>
        <dbReference type="ARBA" id="ARBA00022989"/>
    </source>
</evidence>
<keyword evidence="3 7" id="KW-0812">Transmembrane</keyword>
<dbReference type="InterPro" id="IPR037185">
    <property type="entry name" value="EmrE-like"/>
</dbReference>
<feature type="transmembrane region" description="Helical" evidence="7">
    <location>
        <begin position="261"/>
        <end position="277"/>
    </location>
</feature>
<organism evidence="9 10">
    <name type="scientific">Mycoplana rhizolycopersici</name>
    <dbReference type="NCBI Taxonomy" id="2746702"/>
    <lineage>
        <taxon>Bacteria</taxon>
        <taxon>Pseudomonadati</taxon>
        <taxon>Pseudomonadota</taxon>
        <taxon>Alphaproteobacteria</taxon>
        <taxon>Hyphomicrobiales</taxon>
        <taxon>Rhizobiaceae</taxon>
        <taxon>Mycoplana</taxon>
    </lineage>
</organism>
<dbReference type="Pfam" id="PF00892">
    <property type="entry name" value="EamA"/>
    <property type="match status" value="2"/>
</dbReference>
<evidence type="ECO:0000313" key="9">
    <source>
        <dbReference type="EMBL" id="NVP56792.1"/>
    </source>
</evidence>
<accession>A0ABX2QIS3</accession>
<dbReference type="InterPro" id="IPR050638">
    <property type="entry name" value="AA-Vitamin_Transporters"/>
</dbReference>
<dbReference type="EMBL" id="JABXYK010000009">
    <property type="protein sequence ID" value="NVP56792.1"/>
    <property type="molecule type" value="Genomic_DNA"/>
</dbReference>
<feature type="transmembrane region" description="Helical" evidence="7">
    <location>
        <begin position="65"/>
        <end position="85"/>
    </location>
</feature>
<evidence type="ECO:0000256" key="7">
    <source>
        <dbReference type="SAM" id="Phobius"/>
    </source>
</evidence>
<dbReference type="PANTHER" id="PTHR32322">
    <property type="entry name" value="INNER MEMBRANE TRANSPORTER"/>
    <property type="match status" value="1"/>
</dbReference>
<feature type="transmembrane region" description="Helical" evidence="7">
    <location>
        <begin position="236"/>
        <end position="255"/>
    </location>
</feature>
<name>A0ABX2QIS3_9HYPH</name>
<reference evidence="9 10" key="1">
    <citation type="submission" date="2020-06" db="EMBL/GenBank/DDBJ databases">
        <title>Rhizobium sp.nov. isolated from the tomato plant.</title>
        <authorList>
            <person name="Thin K.K."/>
            <person name="Zhang X."/>
            <person name="He S."/>
        </authorList>
    </citation>
    <scope>NUCLEOTIDE SEQUENCE [LARGE SCALE GENOMIC DNA]</scope>
    <source>
        <strain evidence="9 10">DBTS2</strain>
    </source>
</reference>
<feature type="region of interest" description="Disordered" evidence="6">
    <location>
        <begin position="283"/>
        <end position="305"/>
    </location>
</feature>
<feature type="transmembrane region" description="Helical" evidence="7">
    <location>
        <begin position="7"/>
        <end position="25"/>
    </location>
</feature>
<feature type="domain" description="EamA" evidence="8">
    <location>
        <begin position="145"/>
        <end position="275"/>
    </location>
</feature>
<comment type="subcellular location">
    <subcellularLocation>
        <location evidence="1">Membrane</location>
        <topology evidence="1">Multi-pass membrane protein</topology>
    </subcellularLocation>
</comment>
<evidence type="ECO:0000256" key="3">
    <source>
        <dbReference type="ARBA" id="ARBA00022692"/>
    </source>
</evidence>
<comment type="caution">
    <text evidence="9">The sequence shown here is derived from an EMBL/GenBank/DDBJ whole genome shotgun (WGS) entry which is preliminary data.</text>
</comment>
<evidence type="ECO:0000256" key="2">
    <source>
        <dbReference type="ARBA" id="ARBA00007362"/>
    </source>
</evidence>
<keyword evidence="5 7" id="KW-0472">Membrane</keyword>
<dbReference type="SUPFAM" id="SSF103481">
    <property type="entry name" value="Multidrug resistance efflux transporter EmrE"/>
    <property type="match status" value="2"/>
</dbReference>
<feature type="transmembrane region" description="Helical" evidence="7">
    <location>
        <begin position="144"/>
        <end position="163"/>
    </location>
</feature>
<feature type="transmembrane region" description="Helical" evidence="7">
    <location>
        <begin position="206"/>
        <end position="224"/>
    </location>
</feature>
<dbReference type="PANTHER" id="PTHR32322:SF2">
    <property type="entry name" value="EAMA DOMAIN-CONTAINING PROTEIN"/>
    <property type="match status" value="1"/>
</dbReference>
<evidence type="ECO:0000313" key="10">
    <source>
        <dbReference type="Proteomes" id="UP000659172"/>
    </source>
</evidence>
<proteinExistence type="inferred from homology"/>